<evidence type="ECO:0000256" key="3">
    <source>
        <dbReference type="ARBA" id="ARBA00022741"/>
    </source>
</evidence>
<name>A0ABR6ITB8_9HYPH</name>
<keyword evidence="7" id="KW-1185">Reference proteome</keyword>
<accession>A0ABR6ITB8</accession>
<keyword evidence="4" id="KW-0051">Antiviral defense</keyword>
<evidence type="ECO:0000256" key="1">
    <source>
        <dbReference type="ARBA" id="ARBA00022679"/>
    </source>
</evidence>
<evidence type="ECO:0000313" key="6">
    <source>
        <dbReference type="EMBL" id="MBB4231013.1"/>
    </source>
</evidence>
<dbReference type="EMBL" id="JACIFX010000006">
    <property type="protein sequence ID" value="MBB4231013.1"/>
    <property type="molecule type" value="Genomic_DNA"/>
</dbReference>
<dbReference type="Pfam" id="PF26305">
    <property type="entry name" value="CD_NTase_C"/>
    <property type="match status" value="1"/>
</dbReference>
<gene>
    <name evidence="6" type="ORF">GGD56_004879</name>
</gene>
<dbReference type="InterPro" id="IPR058909">
    <property type="entry name" value="CD_NTase_C"/>
</dbReference>
<keyword evidence="2" id="KW-0548">Nucleotidyltransferase</keyword>
<keyword evidence="3" id="KW-0547">Nucleotide-binding</keyword>
<keyword evidence="1" id="KW-0808">Transferase</keyword>
<proteinExistence type="predicted"/>
<evidence type="ECO:0000256" key="2">
    <source>
        <dbReference type="ARBA" id="ARBA00022695"/>
    </source>
</evidence>
<comment type="caution">
    <text evidence="6">The sequence shown here is derived from an EMBL/GenBank/DDBJ whole genome shotgun (WGS) entry which is preliminary data.</text>
</comment>
<protein>
    <recommendedName>
        <fullName evidence="5">cGAS/DncV-like nucleotidyltransferase C-terminal helical domain-containing protein</fullName>
    </recommendedName>
</protein>
<evidence type="ECO:0000256" key="4">
    <source>
        <dbReference type="ARBA" id="ARBA00023118"/>
    </source>
</evidence>
<evidence type="ECO:0000259" key="5">
    <source>
        <dbReference type="Pfam" id="PF26305"/>
    </source>
</evidence>
<feature type="domain" description="cGAS/DncV-like nucleotidyltransferase C-terminal helical" evidence="5">
    <location>
        <begin position="2"/>
        <end position="76"/>
    </location>
</feature>
<organism evidence="6 7">
    <name type="scientific">Rhizobium mongolense</name>
    <dbReference type="NCBI Taxonomy" id="57676"/>
    <lineage>
        <taxon>Bacteria</taxon>
        <taxon>Pseudomonadati</taxon>
        <taxon>Pseudomonadota</taxon>
        <taxon>Alphaproteobacteria</taxon>
        <taxon>Hyphomicrobiales</taxon>
        <taxon>Rhizobiaceae</taxon>
        <taxon>Rhizobium/Agrobacterium group</taxon>
        <taxon>Rhizobium</taxon>
    </lineage>
</organism>
<sequence>MAPSYFIEGMLYNAPNDMFGTNFQDTIVETFNFLAEADRSQFKCANGIHPLIGDSPVTWRAANCQAYLAAVKKLWQGWS</sequence>
<reference evidence="6 7" key="1">
    <citation type="submission" date="2020-08" db="EMBL/GenBank/DDBJ databases">
        <title>Genomic Encyclopedia of Type Strains, Phase IV (KMG-V): Genome sequencing to study the core and pangenomes of soil and plant-associated prokaryotes.</title>
        <authorList>
            <person name="Whitman W."/>
        </authorList>
    </citation>
    <scope>NUCLEOTIDE SEQUENCE [LARGE SCALE GENOMIC DNA]</scope>
    <source>
        <strain evidence="6 7">SEMIA 4087</strain>
    </source>
</reference>
<dbReference type="Proteomes" id="UP000551353">
    <property type="component" value="Unassembled WGS sequence"/>
</dbReference>
<evidence type="ECO:0000313" key="7">
    <source>
        <dbReference type="Proteomes" id="UP000551353"/>
    </source>
</evidence>